<dbReference type="Proteomes" id="UP001595752">
    <property type="component" value="Unassembled WGS sequence"/>
</dbReference>
<keyword evidence="1" id="KW-0472">Membrane</keyword>
<organism evidence="2 3">
    <name type="scientific">Bacillus songklensis</name>
    <dbReference type="NCBI Taxonomy" id="1069116"/>
    <lineage>
        <taxon>Bacteria</taxon>
        <taxon>Bacillati</taxon>
        <taxon>Bacillota</taxon>
        <taxon>Bacilli</taxon>
        <taxon>Bacillales</taxon>
        <taxon>Bacillaceae</taxon>
        <taxon>Bacillus</taxon>
    </lineage>
</organism>
<evidence type="ECO:0000313" key="3">
    <source>
        <dbReference type="Proteomes" id="UP001595752"/>
    </source>
</evidence>
<sequence>MEKEKKKLDKKLVGMIAGLCIIGVFTAGYIMISLFSGAEETAKQSTKALAATEEIKEFTNVGDFISYFHDFYNETACYGRLDSLNWEEQKAAAENMLYSLGSLKVDNKDLSKDFKEIAKMASEIKNDGKKKATIKKLHRYFHDLDIHYNDYQGSTEVFKITEFK</sequence>
<accession>A0ABV8B4F4</accession>
<name>A0ABV8B4F4_9BACI</name>
<dbReference type="EMBL" id="JBHRZT010000052">
    <property type="protein sequence ID" value="MFC3884161.1"/>
    <property type="molecule type" value="Genomic_DNA"/>
</dbReference>
<dbReference type="RefSeq" id="WP_377915351.1">
    <property type="nucleotide sequence ID" value="NZ_JBHRZT010000052.1"/>
</dbReference>
<evidence type="ECO:0000313" key="2">
    <source>
        <dbReference type="EMBL" id="MFC3884161.1"/>
    </source>
</evidence>
<evidence type="ECO:0000256" key="1">
    <source>
        <dbReference type="SAM" id="Phobius"/>
    </source>
</evidence>
<keyword evidence="1" id="KW-0812">Transmembrane</keyword>
<reference evidence="3" key="1">
    <citation type="journal article" date="2019" name="Int. J. Syst. Evol. Microbiol.">
        <title>The Global Catalogue of Microorganisms (GCM) 10K type strain sequencing project: providing services to taxonomists for standard genome sequencing and annotation.</title>
        <authorList>
            <consortium name="The Broad Institute Genomics Platform"/>
            <consortium name="The Broad Institute Genome Sequencing Center for Infectious Disease"/>
            <person name="Wu L."/>
            <person name="Ma J."/>
        </authorList>
    </citation>
    <scope>NUCLEOTIDE SEQUENCE [LARGE SCALE GENOMIC DNA]</scope>
    <source>
        <strain evidence="3">CCUG 61889</strain>
    </source>
</reference>
<proteinExistence type="predicted"/>
<protein>
    <submittedName>
        <fullName evidence="2">Uncharacterized protein</fullName>
    </submittedName>
</protein>
<feature type="transmembrane region" description="Helical" evidence="1">
    <location>
        <begin position="12"/>
        <end position="35"/>
    </location>
</feature>
<comment type="caution">
    <text evidence="2">The sequence shown here is derived from an EMBL/GenBank/DDBJ whole genome shotgun (WGS) entry which is preliminary data.</text>
</comment>
<keyword evidence="1" id="KW-1133">Transmembrane helix</keyword>
<gene>
    <name evidence="2" type="ORF">ACFOU2_11925</name>
</gene>
<keyword evidence="3" id="KW-1185">Reference proteome</keyword>